<dbReference type="EMBL" id="BAABLX010000027">
    <property type="protein sequence ID" value="GAA4948043.1"/>
    <property type="molecule type" value="Genomic_DNA"/>
</dbReference>
<accession>A0AAV3U4V5</accession>
<dbReference type="InterPro" id="IPR009875">
    <property type="entry name" value="PilZ_domain"/>
</dbReference>
<proteinExistence type="predicted"/>
<dbReference type="Pfam" id="PF07238">
    <property type="entry name" value="PilZ"/>
    <property type="match status" value="1"/>
</dbReference>
<name>A0AAV3U4V5_9ALTE</name>
<sequence length="185" mass="21509">MTDDRRRFFRIDDHIGVSYQMVEENELMGQSEPPHQSDIFGLLNDLDKTIAYELNEIKVSDPKLATLLEAFDRKINALVNQMEIDNYLVQRLAHKIRQVNISACGMGLEVEEGLREEDILLVDLVLIPGNINISTYARVISSEKVRDEEYYVRMDFFGMASNDQELLIQHIVRRQGHLIRSNWND</sequence>
<dbReference type="GO" id="GO:0035438">
    <property type="term" value="F:cyclic-di-GMP binding"/>
    <property type="evidence" value="ECO:0007669"/>
    <property type="project" value="InterPro"/>
</dbReference>
<dbReference type="RefSeq" id="WP_345423916.1">
    <property type="nucleotide sequence ID" value="NZ_AP031496.1"/>
</dbReference>
<evidence type="ECO:0000313" key="3">
    <source>
        <dbReference type="Proteomes" id="UP001409585"/>
    </source>
</evidence>
<dbReference type="AlphaFoldDB" id="A0AAV3U4V5"/>
<evidence type="ECO:0000313" key="2">
    <source>
        <dbReference type="EMBL" id="GAA4948043.1"/>
    </source>
</evidence>
<comment type="caution">
    <text evidence="2">The sequence shown here is derived from an EMBL/GenBank/DDBJ whole genome shotgun (WGS) entry which is preliminary data.</text>
</comment>
<feature type="domain" description="PilZ" evidence="1">
    <location>
        <begin position="98"/>
        <end position="171"/>
    </location>
</feature>
<organism evidence="2 3">
    <name type="scientific">Halioxenophilus aromaticivorans</name>
    <dbReference type="NCBI Taxonomy" id="1306992"/>
    <lineage>
        <taxon>Bacteria</taxon>
        <taxon>Pseudomonadati</taxon>
        <taxon>Pseudomonadota</taxon>
        <taxon>Gammaproteobacteria</taxon>
        <taxon>Alteromonadales</taxon>
        <taxon>Alteromonadaceae</taxon>
        <taxon>Halioxenophilus</taxon>
    </lineage>
</organism>
<protein>
    <submittedName>
        <fullName evidence="2">PilZ domain-containing protein</fullName>
    </submittedName>
</protein>
<evidence type="ECO:0000259" key="1">
    <source>
        <dbReference type="Pfam" id="PF07238"/>
    </source>
</evidence>
<gene>
    <name evidence="2" type="ORF">GCM10025791_29920</name>
</gene>
<keyword evidence="3" id="KW-1185">Reference proteome</keyword>
<reference evidence="3" key="1">
    <citation type="journal article" date="2019" name="Int. J. Syst. Evol. Microbiol.">
        <title>The Global Catalogue of Microorganisms (GCM) 10K type strain sequencing project: providing services to taxonomists for standard genome sequencing and annotation.</title>
        <authorList>
            <consortium name="The Broad Institute Genomics Platform"/>
            <consortium name="The Broad Institute Genome Sequencing Center for Infectious Disease"/>
            <person name="Wu L."/>
            <person name="Ma J."/>
        </authorList>
    </citation>
    <scope>NUCLEOTIDE SEQUENCE [LARGE SCALE GENOMIC DNA]</scope>
    <source>
        <strain evidence="3">JCM 19134</strain>
    </source>
</reference>
<dbReference type="Proteomes" id="UP001409585">
    <property type="component" value="Unassembled WGS sequence"/>
</dbReference>